<sequence length="304" mass="33944">YEMVAEGITVHNTANDASANNEVSYMRNNDKEVSFTYAVDDIEIVQGLLANRNGWHSGDGGNGYGNRKTISIEICYSKSGGARFDKAEENAADLIAMLLKQNGLGINKVYTHMYFDKYKKYCPARTMDKGWNRFVNMIKAKLNGTVIPSTPSPVRPTPSIQLYRIRRSWADVASQKGAYKDINNAISCCIGGYSVFDVSGNKVFPSNQVATPPKPVNISEYKTGEKDEIGIFTCNVASINFRNNPLIDPANPIQGQYFEGENVNYDYVYITNLYVYISWIGGTGVRRYMPVRDKSTGEVWGTFE</sequence>
<dbReference type="CDD" id="cd06583">
    <property type="entry name" value="PGRP"/>
    <property type="match status" value="1"/>
</dbReference>
<dbReference type="Pfam" id="PF01510">
    <property type="entry name" value="Amidase_2"/>
    <property type="match status" value="1"/>
</dbReference>
<reference evidence="9 10" key="1">
    <citation type="submission" date="2020-08" db="EMBL/GenBank/DDBJ databases">
        <title>Clostridia isolated from Swiss meat.</title>
        <authorList>
            <person name="Wambui J."/>
            <person name="Stevens M.J.A."/>
            <person name="Stephan R."/>
        </authorList>
    </citation>
    <scope>NUCLEOTIDE SEQUENCE [LARGE SCALE GENOMIC DNA]</scope>
    <source>
        <strain evidence="9 10">CM001</strain>
    </source>
</reference>
<keyword evidence="6" id="KW-0178">Competence</keyword>
<dbReference type="GO" id="GO:0071555">
    <property type="term" value="P:cell wall organization"/>
    <property type="evidence" value="ECO:0007669"/>
    <property type="project" value="UniProtKB-KW"/>
</dbReference>
<dbReference type="RefSeq" id="WP_185165099.1">
    <property type="nucleotide sequence ID" value="NZ_JACKWY010000010.1"/>
</dbReference>
<dbReference type="AlphaFoldDB" id="A0A7X0SGK9"/>
<dbReference type="GO" id="GO:0030435">
    <property type="term" value="P:sporulation resulting in formation of a cellular spore"/>
    <property type="evidence" value="ECO:0007669"/>
    <property type="project" value="UniProtKB-KW"/>
</dbReference>
<keyword evidence="4" id="KW-0378">Hydrolase</keyword>
<gene>
    <name evidence="9" type="ORF">H7E68_14725</name>
</gene>
<evidence type="ECO:0000256" key="1">
    <source>
        <dbReference type="ARBA" id="ARBA00001561"/>
    </source>
</evidence>
<dbReference type="InterPro" id="IPR051206">
    <property type="entry name" value="NAMLAA_amidase_2"/>
</dbReference>
<dbReference type="Gene3D" id="2.30.30.40">
    <property type="entry name" value="SH3 Domains"/>
    <property type="match status" value="1"/>
</dbReference>
<dbReference type="Proteomes" id="UP000585258">
    <property type="component" value="Unassembled WGS sequence"/>
</dbReference>
<comment type="catalytic activity">
    <reaction evidence="1">
        <text>Hydrolyzes the link between N-acetylmuramoyl residues and L-amino acid residues in certain cell-wall glycopeptides.</text>
        <dbReference type="EC" id="3.5.1.28"/>
    </reaction>
</comment>
<evidence type="ECO:0000256" key="4">
    <source>
        <dbReference type="ARBA" id="ARBA00022801"/>
    </source>
</evidence>
<dbReference type="Pfam" id="PF08460">
    <property type="entry name" value="SH3_5"/>
    <property type="match status" value="1"/>
</dbReference>
<name>A0A7X0SGK9_9CLOT</name>
<dbReference type="GO" id="GO:0009253">
    <property type="term" value="P:peptidoglycan catabolic process"/>
    <property type="evidence" value="ECO:0007669"/>
    <property type="project" value="InterPro"/>
</dbReference>
<dbReference type="SUPFAM" id="SSF55846">
    <property type="entry name" value="N-acetylmuramoyl-L-alanine amidase-like"/>
    <property type="match status" value="1"/>
</dbReference>
<dbReference type="Gene3D" id="3.40.80.10">
    <property type="entry name" value="Peptidoglycan recognition protein-like"/>
    <property type="match status" value="1"/>
</dbReference>
<comment type="caution">
    <text evidence="9">The sequence shown here is derived from an EMBL/GenBank/DDBJ whole genome shotgun (WGS) entry which is preliminary data.</text>
</comment>
<dbReference type="GO" id="GO:0030420">
    <property type="term" value="P:establishment of competence for transformation"/>
    <property type="evidence" value="ECO:0007669"/>
    <property type="project" value="UniProtKB-KW"/>
</dbReference>
<dbReference type="EMBL" id="JACKWY010000010">
    <property type="protein sequence ID" value="MBB6715958.1"/>
    <property type="molecule type" value="Genomic_DNA"/>
</dbReference>
<dbReference type="GO" id="GO:0009254">
    <property type="term" value="P:peptidoglycan turnover"/>
    <property type="evidence" value="ECO:0007669"/>
    <property type="project" value="TreeGrafter"/>
</dbReference>
<accession>A0A7X0SGK9</accession>
<evidence type="ECO:0000313" key="10">
    <source>
        <dbReference type="Proteomes" id="UP000585258"/>
    </source>
</evidence>
<dbReference type="SMART" id="SM00644">
    <property type="entry name" value="Ami_2"/>
    <property type="match status" value="1"/>
</dbReference>
<evidence type="ECO:0000313" key="9">
    <source>
        <dbReference type="EMBL" id="MBB6715958.1"/>
    </source>
</evidence>
<evidence type="ECO:0000256" key="7">
    <source>
        <dbReference type="ARBA" id="ARBA00023316"/>
    </source>
</evidence>
<keyword evidence="5" id="KW-0749">Sporulation</keyword>
<dbReference type="GO" id="GO:0008745">
    <property type="term" value="F:N-acetylmuramoyl-L-alanine amidase activity"/>
    <property type="evidence" value="ECO:0007669"/>
    <property type="project" value="UniProtKB-EC"/>
</dbReference>
<dbReference type="InterPro" id="IPR036505">
    <property type="entry name" value="Amidase/PGRP_sf"/>
</dbReference>
<dbReference type="InterPro" id="IPR002502">
    <property type="entry name" value="Amidase_domain"/>
</dbReference>
<dbReference type="PANTHER" id="PTHR30417">
    <property type="entry name" value="N-ACETYLMURAMOYL-L-ALANINE AMIDASE AMID"/>
    <property type="match status" value="1"/>
</dbReference>
<feature type="non-terminal residue" evidence="9">
    <location>
        <position position="1"/>
    </location>
</feature>
<evidence type="ECO:0000259" key="8">
    <source>
        <dbReference type="SMART" id="SM00644"/>
    </source>
</evidence>
<keyword evidence="7" id="KW-0961">Cell wall biogenesis/degradation</keyword>
<dbReference type="PANTHER" id="PTHR30417:SF11">
    <property type="entry name" value="N-ACETYLMURAMOYL-L-ALANINE AMIDASE XLYA"/>
    <property type="match status" value="1"/>
</dbReference>
<feature type="domain" description="N-acetylmuramoyl-L-alanine amidase" evidence="8">
    <location>
        <begin position="1"/>
        <end position="134"/>
    </location>
</feature>
<evidence type="ECO:0000256" key="5">
    <source>
        <dbReference type="ARBA" id="ARBA00022969"/>
    </source>
</evidence>
<dbReference type="InterPro" id="IPR003646">
    <property type="entry name" value="SH3-like_bac-type"/>
</dbReference>
<evidence type="ECO:0000256" key="2">
    <source>
        <dbReference type="ARBA" id="ARBA00007553"/>
    </source>
</evidence>
<protein>
    <recommendedName>
        <fullName evidence="3">N-acetylmuramoyl-L-alanine amidase</fullName>
        <ecNumber evidence="3">3.5.1.28</ecNumber>
    </recommendedName>
</protein>
<organism evidence="9 10">
    <name type="scientific">Clostridium gasigenes</name>
    <dbReference type="NCBI Taxonomy" id="94869"/>
    <lineage>
        <taxon>Bacteria</taxon>
        <taxon>Bacillati</taxon>
        <taxon>Bacillota</taxon>
        <taxon>Clostridia</taxon>
        <taxon>Eubacteriales</taxon>
        <taxon>Clostridiaceae</taxon>
        <taxon>Clostridium</taxon>
    </lineage>
</organism>
<evidence type="ECO:0000256" key="6">
    <source>
        <dbReference type="ARBA" id="ARBA00023287"/>
    </source>
</evidence>
<evidence type="ECO:0000256" key="3">
    <source>
        <dbReference type="ARBA" id="ARBA00011901"/>
    </source>
</evidence>
<comment type="similarity">
    <text evidence="2">Belongs to the N-acetylmuramoyl-L-alanine amidase 2 family.</text>
</comment>
<dbReference type="EC" id="3.5.1.28" evidence="3"/>
<proteinExistence type="inferred from homology"/>